<feature type="chain" id="PRO_5031159361" evidence="1">
    <location>
        <begin position="21"/>
        <end position="219"/>
    </location>
</feature>
<proteinExistence type="predicted"/>
<gene>
    <name evidence="2" type="ORF">TSIB3V08_LOCUS3361</name>
</gene>
<dbReference type="EMBL" id="OC001116">
    <property type="protein sequence ID" value="CAD7259149.1"/>
    <property type="molecule type" value="Genomic_DNA"/>
</dbReference>
<evidence type="ECO:0000313" key="2">
    <source>
        <dbReference type="EMBL" id="CAD7259149.1"/>
    </source>
</evidence>
<accession>A0A7R9FXQ4</accession>
<organism evidence="2">
    <name type="scientific">Timema shepardi</name>
    <name type="common">Walking stick</name>
    <dbReference type="NCBI Taxonomy" id="629360"/>
    <lineage>
        <taxon>Eukaryota</taxon>
        <taxon>Metazoa</taxon>
        <taxon>Ecdysozoa</taxon>
        <taxon>Arthropoda</taxon>
        <taxon>Hexapoda</taxon>
        <taxon>Insecta</taxon>
        <taxon>Pterygota</taxon>
        <taxon>Neoptera</taxon>
        <taxon>Polyneoptera</taxon>
        <taxon>Phasmatodea</taxon>
        <taxon>Timematodea</taxon>
        <taxon>Timematoidea</taxon>
        <taxon>Timematidae</taxon>
        <taxon>Timema</taxon>
    </lineage>
</organism>
<evidence type="ECO:0000256" key="1">
    <source>
        <dbReference type="SAM" id="SignalP"/>
    </source>
</evidence>
<dbReference type="AlphaFoldDB" id="A0A7R9FXQ4"/>
<reference evidence="2" key="1">
    <citation type="submission" date="2020-11" db="EMBL/GenBank/DDBJ databases">
        <authorList>
            <person name="Tran Van P."/>
        </authorList>
    </citation>
    <scope>NUCLEOTIDE SEQUENCE</scope>
</reference>
<name>A0A7R9FXQ4_TIMSH</name>
<sequence length="219" mass="24171">MALGRYALALLMALGRYALALLMAPWTEREIHNANQCLETAADDNIGERTVIIVESGKRARCPCVELPPGSVEQSTGALFTQFDIASRRHRMVVGAASLSPWLTRRHQRTTPSSKLVLSHQTWEWWRRASSARYNRQEPTPFPSLLAISPVKTTLLADVQPTIRRAVKRSGFPSRSLVLSTHPGAQCGNCGNENYSDIESFTVGAVQGGRRHRHAAGLT</sequence>
<feature type="signal peptide" evidence="1">
    <location>
        <begin position="1"/>
        <end position="20"/>
    </location>
</feature>
<protein>
    <submittedName>
        <fullName evidence="2">Uncharacterized protein</fullName>
    </submittedName>
</protein>
<keyword evidence="1" id="KW-0732">Signal</keyword>